<sequence>MHRSWANNFNSVIRETRQDALLRNTKFNAQKWDNLFEELSALEGFRIRESYRGSKAGHYEHEKGSEEIAEDIGRKQ</sequence>
<evidence type="ECO:0000256" key="1">
    <source>
        <dbReference type="SAM" id="MobiDB-lite"/>
    </source>
</evidence>
<accession>A0ABP9Z4A2</accession>
<comment type="caution">
    <text evidence="2">The sequence shown here is derived from an EMBL/GenBank/DDBJ whole genome shotgun (WGS) entry which is preliminary data.</text>
</comment>
<evidence type="ECO:0000313" key="2">
    <source>
        <dbReference type="EMBL" id="GAA5813947.1"/>
    </source>
</evidence>
<reference evidence="2 3" key="1">
    <citation type="submission" date="2024-04" db="EMBL/GenBank/DDBJ databases">
        <title>genome sequences of Mucor flavus KT1a and Helicostylum pulchrum KT1b strains isolated from the surface of a dry-aged beef.</title>
        <authorList>
            <person name="Toyotome T."/>
            <person name="Hosono M."/>
            <person name="Torimaru M."/>
            <person name="Fukuda K."/>
            <person name="Mikami N."/>
        </authorList>
    </citation>
    <scope>NUCLEOTIDE SEQUENCE [LARGE SCALE GENOMIC DNA]</scope>
    <source>
        <strain evidence="2 3">KT1a</strain>
    </source>
</reference>
<evidence type="ECO:0000313" key="3">
    <source>
        <dbReference type="Proteomes" id="UP001473302"/>
    </source>
</evidence>
<dbReference type="Proteomes" id="UP001473302">
    <property type="component" value="Unassembled WGS sequence"/>
</dbReference>
<dbReference type="EMBL" id="BAABUK010000019">
    <property type="protein sequence ID" value="GAA5813947.1"/>
    <property type="molecule type" value="Genomic_DNA"/>
</dbReference>
<protein>
    <submittedName>
        <fullName evidence="2">Uncharacterized protein</fullName>
    </submittedName>
</protein>
<organism evidence="2 3">
    <name type="scientific">Mucor flavus</name>
    <dbReference type="NCBI Taxonomy" id="439312"/>
    <lineage>
        <taxon>Eukaryota</taxon>
        <taxon>Fungi</taxon>
        <taxon>Fungi incertae sedis</taxon>
        <taxon>Mucoromycota</taxon>
        <taxon>Mucoromycotina</taxon>
        <taxon>Mucoromycetes</taxon>
        <taxon>Mucorales</taxon>
        <taxon>Mucorineae</taxon>
        <taxon>Mucoraceae</taxon>
        <taxon>Mucor</taxon>
    </lineage>
</organism>
<name>A0ABP9Z4A2_9FUNG</name>
<gene>
    <name evidence="2" type="ORF">MFLAVUS_007437</name>
</gene>
<keyword evidence="3" id="KW-1185">Reference proteome</keyword>
<feature type="region of interest" description="Disordered" evidence="1">
    <location>
        <begin position="55"/>
        <end position="76"/>
    </location>
</feature>
<proteinExistence type="predicted"/>